<dbReference type="NCBIfam" id="TIGR01983">
    <property type="entry name" value="UbiG"/>
    <property type="match status" value="1"/>
</dbReference>
<sequence length="230" mass="24623">MNVADSEIGKFDAIAGRFWDEHGPFRPLHQLNPQRVRFITEHSTCAGARVLDVGCGGGLVCEALARAGAAVTGIDLAGGMIEVARIHAAAHGLDIDYRVASAEALLASAPGAYDLVTCMEMLEHVPQPRAMLATLAGLVRPGGSVFISTLNRNLKSFLVAIVGAEYLLGVVPRGTHEYERFIRPSELARWGRAAGLVAHALTGIELDPFGGTRLRRDPAVNYLTQFVREA</sequence>
<dbReference type="AlphaFoldDB" id="T0ZMG7"/>
<accession>T0ZMG7</accession>
<comment type="caution">
    <text evidence="5">The sequence shown here is derived from an EMBL/GenBank/DDBJ whole genome shotgun (WGS) entry which is preliminary data.</text>
</comment>
<evidence type="ECO:0000256" key="4">
    <source>
        <dbReference type="ARBA" id="ARBA00022691"/>
    </source>
</evidence>
<dbReference type="EMBL" id="AUZY01008536">
    <property type="protein sequence ID" value="EQD45637.1"/>
    <property type="molecule type" value="Genomic_DNA"/>
</dbReference>
<name>T0ZMG7_9ZZZZ</name>
<evidence type="ECO:0000256" key="2">
    <source>
        <dbReference type="ARBA" id="ARBA00022679"/>
    </source>
</evidence>
<dbReference type="Pfam" id="PF13489">
    <property type="entry name" value="Methyltransf_23"/>
    <property type="match status" value="1"/>
</dbReference>
<dbReference type="Gene3D" id="3.40.50.150">
    <property type="entry name" value="Vaccinia Virus protein VP39"/>
    <property type="match status" value="1"/>
</dbReference>
<keyword evidence="2 5" id="KW-0808">Transferase</keyword>
<dbReference type="PANTHER" id="PTHR43464:SF19">
    <property type="entry name" value="UBIQUINONE BIOSYNTHESIS O-METHYLTRANSFERASE, MITOCHONDRIAL"/>
    <property type="match status" value="1"/>
</dbReference>
<dbReference type="InterPro" id="IPR010233">
    <property type="entry name" value="UbiG_MeTrfase"/>
</dbReference>
<evidence type="ECO:0000256" key="1">
    <source>
        <dbReference type="ARBA" id="ARBA00022603"/>
    </source>
</evidence>
<dbReference type="InterPro" id="IPR029063">
    <property type="entry name" value="SAM-dependent_MTases_sf"/>
</dbReference>
<evidence type="ECO:0000256" key="3">
    <source>
        <dbReference type="ARBA" id="ARBA00022688"/>
    </source>
</evidence>
<reference evidence="5" key="1">
    <citation type="submission" date="2013-08" db="EMBL/GenBank/DDBJ databases">
        <authorList>
            <person name="Mendez C."/>
            <person name="Richter M."/>
            <person name="Ferrer M."/>
            <person name="Sanchez J."/>
        </authorList>
    </citation>
    <scope>NUCLEOTIDE SEQUENCE</scope>
</reference>
<keyword evidence="3" id="KW-0831">Ubiquinone biosynthesis</keyword>
<dbReference type="HAMAP" id="MF_00472">
    <property type="entry name" value="UbiG"/>
    <property type="match status" value="1"/>
</dbReference>
<keyword evidence="5" id="KW-0830">Ubiquinone</keyword>
<dbReference type="GO" id="GO:0032259">
    <property type="term" value="P:methylation"/>
    <property type="evidence" value="ECO:0007669"/>
    <property type="project" value="UniProtKB-KW"/>
</dbReference>
<evidence type="ECO:0000313" key="5">
    <source>
        <dbReference type="EMBL" id="EQD45637.1"/>
    </source>
</evidence>
<organism evidence="5">
    <name type="scientific">mine drainage metagenome</name>
    <dbReference type="NCBI Taxonomy" id="410659"/>
    <lineage>
        <taxon>unclassified sequences</taxon>
        <taxon>metagenomes</taxon>
        <taxon>ecological metagenomes</taxon>
    </lineage>
</organism>
<keyword evidence="4" id="KW-0949">S-adenosyl-L-methionine</keyword>
<dbReference type="GO" id="GO:0061542">
    <property type="term" value="F:3-demethylubiquinol 3-O-methyltransferase activity"/>
    <property type="evidence" value="ECO:0007669"/>
    <property type="project" value="InterPro"/>
</dbReference>
<protein>
    <submittedName>
        <fullName evidence="5">Ubiquinone biosynthesis O-methyltransferase</fullName>
    </submittedName>
</protein>
<dbReference type="GO" id="GO:0010420">
    <property type="term" value="F:polyprenyldihydroxybenzoate methyltransferase activity"/>
    <property type="evidence" value="ECO:0007669"/>
    <property type="project" value="InterPro"/>
</dbReference>
<keyword evidence="1 5" id="KW-0489">Methyltransferase</keyword>
<dbReference type="CDD" id="cd02440">
    <property type="entry name" value="AdoMet_MTases"/>
    <property type="match status" value="1"/>
</dbReference>
<dbReference type="SUPFAM" id="SSF53335">
    <property type="entry name" value="S-adenosyl-L-methionine-dependent methyltransferases"/>
    <property type="match status" value="1"/>
</dbReference>
<dbReference type="PANTHER" id="PTHR43464">
    <property type="entry name" value="METHYLTRANSFERASE"/>
    <property type="match status" value="1"/>
</dbReference>
<proteinExistence type="inferred from homology"/>
<gene>
    <name evidence="5" type="ORF">B1B_12982</name>
</gene>
<reference evidence="5" key="2">
    <citation type="journal article" date="2014" name="ISME J.">
        <title>Microbial stratification in low pH oxic and suboxic macroscopic growths along an acid mine drainage.</title>
        <authorList>
            <person name="Mendez-Garcia C."/>
            <person name="Mesa V."/>
            <person name="Sprenger R.R."/>
            <person name="Richter M."/>
            <person name="Diez M.S."/>
            <person name="Solano J."/>
            <person name="Bargiela R."/>
            <person name="Golyshina O.V."/>
            <person name="Manteca A."/>
            <person name="Ramos J.L."/>
            <person name="Gallego J.R."/>
            <person name="Llorente I."/>
            <person name="Martins Dos Santos V.A."/>
            <person name="Jensen O.N."/>
            <person name="Pelaez A.I."/>
            <person name="Sanchez J."/>
            <person name="Ferrer M."/>
        </authorList>
    </citation>
    <scope>NUCLEOTIDE SEQUENCE</scope>
</reference>